<name>A0ABY7BVG7_9HYPH</name>
<dbReference type="RefSeq" id="WP_268879819.1">
    <property type="nucleotide sequence ID" value="NZ_CP114029.1"/>
</dbReference>
<keyword evidence="2" id="KW-1185">Reference proteome</keyword>
<sequence length="101" mass="10817">MPAENTFDQASCQAMAMVDEEASRQSDPEAFDEVLASHRRLGSALSAVSEAGLWQTIAGREAPVQGRTSNVVDACHGRAGYAKVCSLLGIILVKNLHFLSR</sequence>
<organism evidence="1 2">
    <name type="scientific">Jiella pelagia</name>
    <dbReference type="NCBI Taxonomy" id="2986949"/>
    <lineage>
        <taxon>Bacteria</taxon>
        <taxon>Pseudomonadati</taxon>
        <taxon>Pseudomonadota</taxon>
        <taxon>Alphaproteobacteria</taxon>
        <taxon>Hyphomicrobiales</taxon>
        <taxon>Aurantimonadaceae</taxon>
        <taxon>Jiella</taxon>
    </lineage>
</organism>
<protein>
    <submittedName>
        <fullName evidence="1">Uncharacterized protein</fullName>
    </submittedName>
</protein>
<proteinExistence type="predicted"/>
<gene>
    <name evidence="1" type="ORF">OH818_17655</name>
</gene>
<evidence type="ECO:0000313" key="2">
    <source>
        <dbReference type="Proteomes" id="UP001164020"/>
    </source>
</evidence>
<accession>A0ABY7BVG7</accession>
<reference evidence="1" key="1">
    <citation type="submission" date="2022-12" db="EMBL/GenBank/DDBJ databases">
        <title>Jiella pelagia sp. nov., isolated from phosphonate enriched culture of Northwest Pacific surface seawater.</title>
        <authorList>
            <person name="Shin D.Y."/>
            <person name="Hwang C.Y."/>
        </authorList>
    </citation>
    <scope>NUCLEOTIDE SEQUENCE</scope>
    <source>
        <strain evidence="1">HL-NP1</strain>
    </source>
</reference>
<dbReference type="EMBL" id="CP114029">
    <property type="protein sequence ID" value="WAP67362.1"/>
    <property type="molecule type" value="Genomic_DNA"/>
</dbReference>
<evidence type="ECO:0000313" key="1">
    <source>
        <dbReference type="EMBL" id="WAP67362.1"/>
    </source>
</evidence>
<dbReference type="Proteomes" id="UP001164020">
    <property type="component" value="Chromosome"/>
</dbReference>